<accession>A0A1B6DZ86</accession>
<dbReference type="AlphaFoldDB" id="A0A1B6DZ86"/>
<organism evidence="2">
    <name type="scientific">Clastoptera arizonana</name>
    <name type="common">Arizona spittle bug</name>
    <dbReference type="NCBI Taxonomy" id="38151"/>
    <lineage>
        <taxon>Eukaryota</taxon>
        <taxon>Metazoa</taxon>
        <taxon>Ecdysozoa</taxon>
        <taxon>Arthropoda</taxon>
        <taxon>Hexapoda</taxon>
        <taxon>Insecta</taxon>
        <taxon>Pterygota</taxon>
        <taxon>Neoptera</taxon>
        <taxon>Paraneoptera</taxon>
        <taxon>Hemiptera</taxon>
        <taxon>Auchenorrhyncha</taxon>
        <taxon>Cercopoidea</taxon>
        <taxon>Clastopteridae</taxon>
        <taxon>Clastoptera</taxon>
    </lineage>
</organism>
<name>A0A1B6DZ86_9HEMI</name>
<reference evidence="2" key="1">
    <citation type="submission" date="2015-12" db="EMBL/GenBank/DDBJ databases">
        <title>De novo transcriptome assembly of four potential Pierce s Disease insect vectors from Arizona vineyards.</title>
        <authorList>
            <person name="Tassone E.E."/>
        </authorList>
    </citation>
    <scope>NUCLEOTIDE SEQUENCE</scope>
</reference>
<evidence type="ECO:0000313" key="2">
    <source>
        <dbReference type="EMBL" id="JAS30969.1"/>
    </source>
</evidence>
<proteinExistence type="predicted"/>
<protein>
    <submittedName>
        <fullName evidence="2">Uncharacterized protein</fullName>
    </submittedName>
</protein>
<dbReference type="EMBL" id="GEDC01006329">
    <property type="protein sequence ID" value="JAS30969.1"/>
    <property type="molecule type" value="Transcribed_RNA"/>
</dbReference>
<feature type="region of interest" description="Disordered" evidence="1">
    <location>
        <begin position="1"/>
        <end position="58"/>
    </location>
</feature>
<feature type="non-terminal residue" evidence="2">
    <location>
        <position position="1"/>
    </location>
</feature>
<gene>
    <name evidence="2" type="ORF">g.196</name>
</gene>
<sequence length="162" mass="17753">DHHHTGRGAVLHHVPGGHHALPHVPVGSNQDDVQLGGEKADYGDAGGEADGDGHAGDPQGHVVACAEVEGDEGEPDDTRRVHGEANVLRLVEGFWNVPCQYGIHGADDNQHYRVAKSDHVRGVHVGRADQQIVLFGRVMMDGFRRRNYHPNYVDYNLQRDEP</sequence>
<evidence type="ECO:0000256" key="1">
    <source>
        <dbReference type="SAM" id="MobiDB-lite"/>
    </source>
</evidence>